<protein>
    <submittedName>
        <fullName evidence="1">Galactose mutarotase-like protein</fullName>
    </submittedName>
</protein>
<sequence>MSDAALTPLLLALPSLTPSLAIEVLPLGATLHRLFVQADGRTHDLVIGPEDPKGHLVQKYTNTIVGRYVNRVPVGTHSVSRDGVTSIASVQPNSALTPTVSLHGGPTGFDAAVFEPIPLETLAPSAGGPVTVASPPGALFSAAEINTIQTQLPQGAGALFRHVSPDGDQGYPGTLLVEVIVGLLPPQAPSASSGEYHLGSVLFIYRAKLVDGGNKVVTPINLTQHWGFNLDASLKEGRDTLSVKGHKLTIKSAHTVDIDSVGLPTGNLNPVSNTPHYHRQKAIGDNAPESGPLGSGYDHFYVFEEPAKGPASAHRIAVNKFTEGLDLVKPIVEDRPADGVVDLASSKSGLRLVFNSNQSGVQFYTNINGPPDAARKKIHGGSGVDGAGEGYGPFGSAFLEFHEPLASFLHPTTNPSGDDTLLGQDEIYNNYVRVDVLYSSPRE</sequence>
<organism evidence="1 2">
    <name type="scientific">Artomyces pyxidatus</name>
    <dbReference type="NCBI Taxonomy" id="48021"/>
    <lineage>
        <taxon>Eukaryota</taxon>
        <taxon>Fungi</taxon>
        <taxon>Dikarya</taxon>
        <taxon>Basidiomycota</taxon>
        <taxon>Agaricomycotina</taxon>
        <taxon>Agaricomycetes</taxon>
        <taxon>Russulales</taxon>
        <taxon>Auriscalpiaceae</taxon>
        <taxon>Artomyces</taxon>
    </lineage>
</organism>
<dbReference type="EMBL" id="MU277190">
    <property type="protein sequence ID" value="KAI0067218.1"/>
    <property type="molecule type" value="Genomic_DNA"/>
</dbReference>
<evidence type="ECO:0000313" key="2">
    <source>
        <dbReference type="Proteomes" id="UP000814140"/>
    </source>
</evidence>
<dbReference type="Proteomes" id="UP000814140">
    <property type="component" value="Unassembled WGS sequence"/>
</dbReference>
<proteinExistence type="predicted"/>
<keyword evidence="2" id="KW-1185">Reference proteome</keyword>
<comment type="caution">
    <text evidence="1">The sequence shown here is derived from an EMBL/GenBank/DDBJ whole genome shotgun (WGS) entry which is preliminary data.</text>
</comment>
<reference evidence="1" key="1">
    <citation type="submission" date="2021-03" db="EMBL/GenBank/DDBJ databases">
        <authorList>
            <consortium name="DOE Joint Genome Institute"/>
            <person name="Ahrendt S."/>
            <person name="Looney B.P."/>
            <person name="Miyauchi S."/>
            <person name="Morin E."/>
            <person name="Drula E."/>
            <person name="Courty P.E."/>
            <person name="Chicoki N."/>
            <person name="Fauchery L."/>
            <person name="Kohler A."/>
            <person name="Kuo A."/>
            <person name="Labutti K."/>
            <person name="Pangilinan J."/>
            <person name="Lipzen A."/>
            <person name="Riley R."/>
            <person name="Andreopoulos W."/>
            <person name="He G."/>
            <person name="Johnson J."/>
            <person name="Barry K.W."/>
            <person name="Grigoriev I.V."/>
            <person name="Nagy L."/>
            <person name="Hibbett D."/>
            <person name="Henrissat B."/>
            <person name="Matheny P.B."/>
            <person name="Labbe J."/>
            <person name="Martin F."/>
        </authorList>
    </citation>
    <scope>NUCLEOTIDE SEQUENCE</scope>
    <source>
        <strain evidence="1">HHB10654</strain>
    </source>
</reference>
<gene>
    <name evidence="1" type="ORF">BV25DRAFT_1877008</name>
</gene>
<reference evidence="1" key="2">
    <citation type="journal article" date="2022" name="New Phytol.">
        <title>Evolutionary transition to the ectomycorrhizal habit in the genomes of a hyperdiverse lineage of mushroom-forming fungi.</title>
        <authorList>
            <person name="Looney B."/>
            <person name="Miyauchi S."/>
            <person name="Morin E."/>
            <person name="Drula E."/>
            <person name="Courty P.E."/>
            <person name="Kohler A."/>
            <person name="Kuo A."/>
            <person name="LaButti K."/>
            <person name="Pangilinan J."/>
            <person name="Lipzen A."/>
            <person name="Riley R."/>
            <person name="Andreopoulos W."/>
            <person name="He G."/>
            <person name="Johnson J."/>
            <person name="Nolan M."/>
            <person name="Tritt A."/>
            <person name="Barry K.W."/>
            <person name="Grigoriev I.V."/>
            <person name="Nagy L.G."/>
            <person name="Hibbett D."/>
            <person name="Henrissat B."/>
            <person name="Matheny P.B."/>
            <person name="Labbe J."/>
            <person name="Martin F.M."/>
        </authorList>
    </citation>
    <scope>NUCLEOTIDE SEQUENCE</scope>
    <source>
        <strain evidence="1">HHB10654</strain>
    </source>
</reference>
<evidence type="ECO:0000313" key="1">
    <source>
        <dbReference type="EMBL" id="KAI0067218.1"/>
    </source>
</evidence>
<accession>A0ACB8TFK1</accession>
<name>A0ACB8TFK1_9AGAM</name>